<feature type="transmembrane region" description="Helical" evidence="2">
    <location>
        <begin position="287"/>
        <end position="308"/>
    </location>
</feature>
<keyword evidence="2" id="KW-1133">Transmembrane helix</keyword>
<feature type="transmembrane region" description="Helical" evidence="2">
    <location>
        <begin position="246"/>
        <end position="266"/>
    </location>
</feature>
<keyword evidence="2" id="KW-0812">Transmembrane</keyword>
<gene>
    <name evidence="3" type="ORF">Val02_26260</name>
</gene>
<dbReference type="SUPFAM" id="SSF48452">
    <property type="entry name" value="TPR-like"/>
    <property type="match status" value="1"/>
</dbReference>
<dbReference type="InterPro" id="IPR019734">
    <property type="entry name" value="TPR_rpt"/>
</dbReference>
<reference evidence="3" key="1">
    <citation type="submission" date="2021-01" db="EMBL/GenBank/DDBJ databases">
        <title>Whole genome shotgun sequence of Virgisporangium aliadipatigenens NBRC 105644.</title>
        <authorList>
            <person name="Komaki H."/>
            <person name="Tamura T."/>
        </authorList>
    </citation>
    <scope>NUCLEOTIDE SEQUENCE</scope>
    <source>
        <strain evidence="3">NBRC 105644</strain>
    </source>
</reference>
<proteinExistence type="predicted"/>
<protein>
    <recommendedName>
        <fullName evidence="5">Tetratricopeptide repeat protein</fullName>
    </recommendedName>
</protein>
<feature type="transmembrane region" description="Helical" evidence="2">
    <location>
        <begin position="314"/>
        <end position="343"/>
    </location>
</feature>
<evidence type="ECO:0000256" key="1">
    <source>
        <dbReference type="SAM" id="MobiDB-lite"/>
    </source>
</evidence>
<sequence>MSSAQRLRLARDLIDVGQLDRAHAVVARELAEAPGSADALCTLAYEHLARGEFDRMLAAAEAAVAANPRLPWAHQLRGAALLNLGRAGEAVSAVQASVELAPQAAQVHRLLAQTRLRAGDRVAAYQAARTAVELEPHSPESHAVLATVYHASGERALGRAADTAALRLAPDAEWPLRSLAQSDLHRWRLPAAARAYHALLRTHPTSRELPEAFALTLDWLQAAWCGLAAVPALSAVALYFSGARHSTRLTAVGVMLVAWLAGYAYAHRGLGAVWWRHIRSSETERREPRATVLSLVTLLGVAVVFGATPVRLHVMVLIVALVFGAVALVLPVGFAGIQVALLVRDAALRRAFRRDLTRASSRGSSAPPAPPADPHPRGRPAPPVR</sequence>
<evidence type="ECO:0008006" key="5">
    <source>
        <dbReference type="Google" id="ProtNLM"/>
    </source>
</evidence>
<dbReference type="EMBL" id="BOPF01000008">
    <property type="protein sequence ID" value="GIJ45740.1"/>
    <property type="molecule type" value="Genomic_DNA"/>
</dbReference>
<accession>A0A8J3YKN7</accession>
<keyword evidence="2" id="KW-0472">Membrane</keyword>
<comment type="caution">
    <text evidence="3">The sequence shown here is derived from an EMBL/GenBank/DDBJ whole genome shotgun (WGS) entry which is preliminary data.</text>
</comment>
<dbReference type="AlphaFoldDB" id="A0A8J3YKN7"/>
<evidence type="ECO:0000313" key="3">
    <source>
        <dbReference type="EMBL" id="GIJ45740.1"/>
    </source>
</evidence>
<keyword evidence="4" id="KW-1185">Reference proteome</keyword>
<evidence type="ECO:0000256" key="2">
    <source>
        <dbReference type="SAM" id="Phobius"/>
    </source>
</evidence>
<dbReference type="Gene3D" id="1.25.40.10">
    <property type="entry name" value="Tetratricopeptide repeat domain"/>
    <property type="match status" value="1"/>
</dbReference>
<dbReference type="RefSeq" id="WP_203899289.1">
    <property type="nucleotide sequence ID" value="NZ_BOPF01000008.1"/>
</dbReference>
<dbReference type="Proteomes" id="UP000619260">
    <property type="component" value="Unassembled WGS sequence"/>
</dbReference>
<dbReference type="InterPro" id="IPR011990">
    <property type="entry name" value="TPR-like_helical_dom_sf"/>
</dbReference>
<feature type="compositionally biased region" description="Pro residues" evidence="1">
    <location>
        <begin position="367"/>
        <end position="385"/>
    </location>
</feature>
<dbReference type="SMART" id="SM00028">
    <property type="entry name" value="TPR"/>
    <property type="match status" value="4"/>
</dbReference>
<feature type="region of interest" description="Disordered" evidence="1">
    <location>
        <begin position="357"/>
        <end position="385"/>
    </location>
</feature>
<name>A0A8J3YKN7_9ACTN</name>
<evidence type="ECO:0000313" key="4">
    <source>
        <dbReference type="Proteomes" id="UP000619260"/>
    </source>
</evidence>
<organism evidence="3 4">
    <name type="scientific">Virgisporangium aliadipatigenens</name>
    <dbReference type="NCBI Taxonomy" id="741659"/>
    <lineage>
        <taxon>Bacteria</taxon>
        <taxon>Bacillati</taxon>
        <taxon>Actinomycetota</taxon>
        <taxon>Actinomycetes</taxon>
        <taxon>Micromonosporales</taxon>
        <taxon>Micromonosporaceae</taxon>
        <taxon>Virgisporangium</taxon>
    </lineage>
</organism>